<proteinExistence type="predicted"/>
<reference evidence="3" key="1">
    <citation type="journal article" date="2019" name="Int. J. Syst. Evol. Microbiol.">
        <title>The Global Catalogue of Microorganisms (GCM) 10K type strain sequencing project: providing services to taxonomists for standard genome sequencing and annotation.</title>
        <authorList>
            <consortium name="The Broad Institute Genomics Platform"/>
            <consortium name="The Broad Institute Genome Sequencing Center for Infectious Disease"/>
            <person name="Wu L."/>
            <person name="Ma J."/>
        </authorList>
    </citation>
    <scope>NUCLEOTIDE SEQUENCE [LARGE SCALE GENOMIC DNA]</scope>
    <source>
        <strain evidence="3">NBRC 108730</strain>
    </source>
</reference>
<evidence type="ECO:0000313" key="2">
    <source>
        <dbReference type="EMBL" id="GMA86270.1"/>
    </source>
</evidence>
<evidence type="ECO:0008006" key="4">
    <source>
        <dbReference type="Google" id="ProtNLM"/>
    </source>
</evidence>
<dbReference type="Pfam" id="PF12224">
    <property type="entry name" value="Amidoligase_2"/>
    <property type="match status" value="1"/>
</dbReference>
<organism evidence="2 3">
    <name type="scientific">Angustibacter aerolatus</name>
    <dbReference type="NCBI Taxonomy" id="1162965"/>
    <lineage>
        <taxon>Bacteria</taxon>
        <taxon>Bacillati</taxon>
        <taxon>Actinomycetota</taxon>
        <taxon>Actinomycetes</taxon>
        <taxon>Kineosporiales</taxon>
        <taxon>Kineosporiaceae</taxon>
    </lineage>
</organism>
<gene>
    <name evidence="2" type="ORF">GCM10025868_15200</name>
</gene>
<feature type="region of interest" description="Disordered" evidence="1">
    <location>
        <begin position="136"/>
        <end position="158"/>
    </location>
</feature>
<dbReference type="Proteomes" id="UP001157017">
    <property type="component" value="Unassembled WGS sequence"/>
</dbReference>
<keyword evidence="3" id="KW-1185">Reference proteome</keyword>
<protein>
    <recommendedName>
        <fullName evidence="4">Amidoligase enzyme</fullName>
    </recommendedName>
</protein>
<dbReference type="InterPro" id="IPR022025">
    <property type="entry name" value="Amidoligase_2"/>
</dbReference>
<evidence type="ECO:0000313" key="3">
    <source>
        <dbReference type="Proteomes" id="UP001157017"/>
    </source>
</evidence>
<accession>A0ABQ6JGD8</accession>
<comment type="caution">
    <text evidence="2">The sequence shown here is derived from an EMBL/GenBank/DDBJ whole genome shotgun (WGS) entry which is preliminary data.</text>
</comment>
<sequence>MPRRGRCSSRWRSLFGTTVERFGPFGRVGDETGSTVALAAPLPPGRERPCEIVTPPIERDHLAVLESLLAPARALGFTVPVEAAVHLHVDGGPFRQVHAFTNLVRLFAWWRPQAAAACSARTPGASGSRRCRRRRWRWSSSAGTRGSRRRRPPARWGW</sequence>
<name>A0ABQ6JGD8_9ACTN</name>
<dbReference type="EMBL" id="BSUZ01000001">
    <property type="protein sequence ID" value="GMA86270.1"/>
    <property type="molecule type" value="Genomic_DNA"/>
</dbReference>
<evidence type="ECO:0000256" key="1">
    <source>
        <dbReference type="SAM" id="MobiDB-lite"/>
    </source>
</evidence>
<feature type="compositionally biased region" description="Basic residues" evidence="1">
    <location>
        <begin position="146"/>
        <end position="158"/>
    </location>
</feature>